<reference evidence="4" key="1">
    <citation type="submission" date="2023-07" db="EMBL/GenBank/DDBJ databases">
        <title>draft genome sequence of fig (Ficus carica).</title>
        <authorList>
            <person name="Takahashi T."/>
            <person name="Nishimura K."/>
        </authorList>
    </citation>
    <scope>NUCLEOTIDE SEQUENCE</scope>
</reference>
<dbReference type="PANTHER" id="PTHR33702">
    <property type="entry name" value="BNAA09G40010D PROTEIN"/>
    <property type="match status" value="1"/>
</dbReference>
<dbReference type="EMBL" id="BTGU01013325">
    <property type="protein sequence ID" value="GMN73871.1"/>
    <property type="molecule type" value="Genomic_DNA"/>
</dbReference>
<dbReference type="EMBL" id="BTGU01013327">
    <property type="protein sequence ID" value="GMN73880.1"/>
    <property type="molecule type" value="Genomic_DNA"/>
</dbReference>
<accession>A0AA88ENH8</accession>
<evidence type="ECO:0000313" key="4">
    <source>
        <dbReference type="EMBL" id="GMN73889.1"/>
    </source>
</evidence>
<keyword evidence="5" id="KW-1185">Reference proteome</keyword>
<evidence type="ECO:0000313" key="1">
    <source>
        <dbReference type="EMBL" id="GMN73866.1"/>
    </source>
</evidence>
<evidence type="ECO:0000313" key="2">
    <source>
        <dbReference type="EMBL" id="GMN73871.1"/>
    </source>
</evidence>
<name>A0AA88ENH8_FICCA</name>
<organism evidence="4 5">
    <name type="scientific">Ficus carica</name>
    <name type="common">Common fig</name>
    <dbReference type="NCBI Taxonomy" id="3494"/>
    <lineage>
        <taxon>Eukaryota</taxon>
        <taxon>Viridiplantae</taxon>
        <taxon>Streptophyta</taxon>
        <taxon>Embryophyta</taxon>
        <taxon>Tracheophyta</taxon>
        <taxon>Spermatophyta</taxon>
        <taxon>Magnoliopsida</taxon>
        <taxon>eudicotyledons</taxon>
        <taxon>Gunneridae</taxon>
        <taxon>Pentapetalae</taxon>
        <taxon>rosids</taxon>
        <taxon>fabids</taxon>
        <taxon>Rosales</taxon>
        <taxon>Moraceae</taxon>
        <taxon>Ficeae</taxon>
        <taxon>Ficus</taxon>
    </lineage>
</organism>
<gene>
    <name evidence="1" type="ORF">TIFTF001_053751</name>
    <name evidence="2" type="ORF">TIFTF001_053752</name>
    <name evidence="3" type="ORF">TIFTF001_053756</name>
    <name evidence="4" type="ORF">TIFTF001_053757</name>
</gene>
<evidence type="ECO:0000313" key="5">
    <source>
        <dbReference type="Proteomes" id="UP001187192"/>
    </source>
</evidence>
<evidence type="ECO:0000313" key="3">
    <source>
        <dbReference type="EMBL" id="GMN73880.1"/>
    </source>
</evidence>
<dbReference type="Proteomes" id="UP001187192">
    <property type="component" value="Unassembled WGS sequence"/>
</dbReference>
<protein>
    <submittedName>
        <fullName evidence="4">Uncharacterized protein</fullName>
    </submittedName>
</protein>
<comment type="caution">
    <text evidence="4">The sequence shown here is derived from an EMBL/GenBank/DDBJ whole genome shotgun (WGS) entry which is preliminary data.</text>
</comment>
<proteinExistence type="predicted"/>
<sequence length="94" mass="10201">MRDSDKPKSPICLQRLFSPLKALAKFHDTYVNMMVRLAGNVAHKSSGAGAFAGKKVAKSKQMLVVSSGEELVDSKFVLEIYKGLAASRQMNSIA</sequence>
<dbReference type="EMBL" id="BTGU01013328">
    <property type="protein sequence ID" value="GMN73889.1"/>
    <property type="molecule type" value="Genomic_DNA"/>
</dbReference>
<dbReference type="EMBL" id="BTGU01013324">
    <property type="protein sequence ID" value="GMN73866.1"/>
    <property type="molecule type" value="Genomic_DNA"/>
</dbReference>
<dbReference type="AlphaFoldDB" id="A0AA88ENH8"/>
<dbReference type="PANTHER" id="PTHR33702:SF2">
    <property type="match status" value="1"/>
</dbReference>